<evidence type="ECO:0000313" key="1">
    <source>
        <dbReference type="EMBL" id="SSC68808.1"/>
    </source>
</evidence>
<protein>
    <recommendedName>
        <fullName evidence="3">DUF1402 domain-containing protein</fullName>
    </recommendedName>
</protein>
<dbReference type="OrthoDB" id="7673021at2"/>
<dbReference type="STRING" id="1336235.GCA_000518785_03768"/>
<evidence type="ECO:0008006" key="3">
    <source>
        <dbReference type="Google" id="ProtNLM"/>
    </source>
</evidence>
<name>A0A376ALW8_9HYPH</name>
<accession>A0A376ALW8</accession>
<organism evidence="1 2">
    <name type="scientific">Ciceribacter selenitireducens ATCC BAA-1503</name>
    <dbReference type="NCBI Taxonomy" id="1336235"/>
    <lineage>
        <taxon>Bacteria</taxon>
        <taxon>Pseudomonadati</taxon>
        <taxon>Pseudomonadota</taxon>
        <taxon>Alphaproteobacteria</taxon>
        <taxon>Hyphomicrobiales</taxon>
        <taxon>Rhizobiaceae</taxon>
        <taxon>Ciceribacter</taxon>
    </lineage>
</organism>
<keyword evidence="2" id="KW-1185">Reference proteome</keyword>
<dbReference type="Pfam" id="PF07182">
    <property type="entry name" value="DUF1402"/>
    <property type="match status" value="1"/>
</dbReference>
<evidence type="ECO:0000313" key="2">
    <source>
        <dbReference type="Proteomes" id="UP000254764"/>
    </source>
</evidence>
<dbReference type="EMBL" id="UEYP01000009">
    <property type="protein sequence ID" value="SSC68808.1"/>
    <property type="molecule type" value="Genomic_DNA"/>
</dbReference>
<reference evidence="2" key="1">
    <citation type="submission" date="2018-07" db="EMBL/GenBank/DDBJ databases">
        <authorList>
            <person name="Peiro R."/>
            <person name="Begona"/>
            <person name="Cbmso G."/>
            <person name="Lopez M."/>
            <person name="Gonzalez S."/>
        </authorList>
    </citation>
    <scope>NUCLEOTIDE SEQUENCE [LARGE SCALE GENOMIC DNA]</scope>
</reference>
<dbReference type="RefSeq" id="WP_115671461.1">
    <property type="nucleotide sequence ID" value="NZ_UEYP01000009.1"/>
</dbReference>
<sequence length="306" mass="33505">MLVLAPAGVNAGSLRVVPEGNRHAEQPPIPGASVRRTQAGKTTFDLKYEKVRDLLASDDRLRSKIRKTAATYGIDPIHMVGAIVGEHTFNVDAYDSLQSYYVKAAAYAGNSFRFAYDGEGIADFVARPEFSQCAAMKDSYKLWSCREDVWEAKFRGRSVGGKAFPNNRFSAVFFQPFYAGQTFGLGQINPLTALMLSDLVSQKSGVAKLDENDAAGVYEAIMDPDLSLAFMAGVLRKAIDDYRTVAGMEISKNPGVTATLFNVGNSLQRARALAARNADAGSPVWPEENYYGWLVNDRLSELEVLF</sequence>
<dbReference type="AlphaFoldDB" id="A0A376ALW8"/>
<proteinExistence type="predicted"/>
<dbReference type="InterPro" id="IPR009842">
    <property type="entry name" value="DUF1402"/>
</dbReference>
<gene>
    <name evidence="1" type="ORF">RHIZ70_4516</name>
</gene>
<dbReference type="Proteomes" id="UP000254764">
    <property type="component" value="Unassembled WGS sequence"/>
</dbReference>